<sequence>MNIFRRYIRMTWMLTKIALMVDLAYRPSFIMAVISKVMRVGMFLVFFNAVFNSVPIISGWTYEQTVLLVAVYSTVELITSITFRRNLAYYFPETIHDGSLDRILLFPTNPLFWASIREIDMMDFTSLVPVIALIVYAITLNGISLHVMSVIIVSLLICASLVSIYAITLIICSLSFWSQIGGGPGRMAEGILKAGQIPASVYSGMFQVIFTFILPVATIATVPTQFLLDTVTPTRVLYSILLSIVYLSVAMKLWKSGLQRYNSVGG</sequence>
<organism evidence="2 3">
    <name type="scientific">Candidatus Berkelbacteria bacterium CG10_big_fil_rev_8_21_14_0_10_43_14</name>
    <dbReference type="NCBI Taxonomy" id="1974515"/>
    <lineage>
        <taxon>Bacteria</taxon>
        <taxon>Candidatus Berkelbacteria</taxon>
    </lineage>
</organism>
<dbReference type="Proteomes" id="UP000231162">
    <property type="component" value="Unassembled WGS sequence"/>
</dbReference>
<gene>
    <name evidence="2" type="ORF">COT79_02955</name>
</gene>
<dbReference type="PANTHER" id="PTHR36833">
    <property type="entry name" value="SLR0610 PROTEIN-RELATED"/>
    <property type="match status" value="1"/>
</dbReference>
<dbReference type="PANTHER" id="PTHR36833:SF2">
    <property type="entry name" value="SLR0610 PROTEIN"/>
    <property type="match status" value="1"/>
</dbReference>
<keyword evidence="1" id="KW-1133">Transmembrane helix</keyword>
<evidence type="ECO:0008006" key="4">
    <source>
        <dbReference type="Google" id="ProtNLM"/>
    </source>
</evidence>
<dbReference type="EMBL" id="PEZX01000037">
    <property type="protein sequence ID" value="PIS06777.1"/>
    <property type="molecule type" value="Genomic_DNA"/>
</dbReference>
<proteinExistence type="predicted"/>
<reference evidence="3" key="1">
    <citation type="submission" date="2017-09" db="EMBL/GenBank/DDBJ databases">
        <title>Depth-based differentiation of microbial function through sediment-hosted aquifers and enrichment of novel symbionts in the deep terrestrial subsurface.</title>
        <authorList>
            <person name="Probst A.J."/>
            <person name="Ladd B."/>
            <person name="Jarett J.K."/>
            <person name="Geller-Mcgrath D.E."/>
            <person name="Sieber C.M.K."/>
            <person name="Emerson J.B."/>
            <person name="Anantharaman K."/>
            <person name="Thomas B.C."/>
            <person name="Malmstrom R."/>
            <person name="Stieglmeier M."/>
            <person name="Klingl A."/>
            <person name="Woyke T."/>
            <person name="Ryan C.M."/>
            <person name="Banfield J.F."/>
        </authorList>
    </citation>
    <scope>NUCLEOTIDE SEQUENCE [LARGE SCALE GENOMIC DNA]</scope>
</reference>
<feature type="transmembrane region" description="Helical" evidence="1">
    <location>
        <begin position="199"/>
        <end position="224"/>
    </location>
</feature>
<evidence type="ECO:0000256" key="1">
    <source>
        <dbReference type="SAM" id="Phobius"/>
    </source>
</evidence>
<protein>
    <recommendedName>
        <fullName evidence="4">ABC transporter permease</fullName>
    </recommendedName>
</protein>
<evidence type="ECO:0000313" key="2">
    <source>
        <dbReference type="EMBL" id="PIS06777.1"/>
    </source>
</evidence>
<comment type="caution">
    <text evidence="2">The sequence shown here is derived from an EMBL/GenBank/DDBJ whole genome shotgun (WGS) entry which is preliminary data.</text>
</comment>
<keyword evidence="1" id="KW-0812">Transmembrane</keyword>
<keyword evidence="1" id="KW-0472">Membrane</keyword>
<dbReference type="AlphaFoldDB" id="A0A2M6R8F2"/>
<dbReference type="InterPro" id="IPR010390">
    <property type="entry name" value="ABC-2_transporter-like"/>
</dbReference>
<dbReference type="Pfam" id="PF06182">
    <property type="entry name" value="ABC2_membrane_6"/>
    <property type="match status" value="1"/>
</dbReference>
<feature type="transmembrane region" description="Helical" evidence="1">
    <location>
        <begin position="150"/>
        <end position="178"/>
    </location>
</feature>
<evidence type="ECO:0000313" key="3">
    <source>
        <dbReference type="Proteomes" id="UP000231162"/>
    </source>
</evidence>
<feature type="transmembrane region" description="Helical" evidence="1">
    <location>
        <begin position="124"/>
        <end position="144"/>
    </location>
</feature>
<name>A0A2M6R8F2_9BACT</name>
<feature type="transmembrane region" description="Helical" evidence="1">
    <location>
        <begin position="236"/>
        <end position="254"/>
    </location>
</feature>
<feature type="transmembrane region" description="Helical" evidence="1">
    <location>
        <begin position="37"/>
        <end position="60"/>
    </location>
</feature>
<accession>A0A2M6R8F2</accession>